<gene>
    <name evidence="5" type="ORF">DRO07_01475</name>
</gene>
<sequence length="393" mass="46191">MKGIKRMNYFNLIYTSFYSDYMLALKVPEDACKREAKCKHFGICGGCSYQHICYKDQLRMKKEFLEKLFEREIKIIPSPKEFFYRNKIELVYAFNKLGLREKGTYKRVVNLKECCLHSEKVKEILPELHELFKEHGIESYDYLRHEGYLRYVVLRHAKFSNQHMVTFVTANEAPIISKVAESLKEHFDSIVWSINSSKADTSFGAVQQFWNSAHIEERFEDIKFKIGANTFFQNNSYVALQIYRKIKERAFGKVLDLYAGCATISAFIADNCDSVEAVEINSEAIDYGHTNLHINDITNVELLQQDVYAYLKNKQSLDFDYVILDPPRAGLERAFKHVLRLKPKSIIYLSCNPVVFRRELFFFKKFYKVSEMLAYDMFPQTPHIELLCVLERK</sequence>
<evidence type="ECO:0000256" key="4">
    <source>
        <dbReference type="PROSITE-ProRule" id="PRU01024"/>
    </source>
</evidence>
<name>A0A497JH07_9ARCH</name>
<dbReference type="CDD" id="cd02440">
    <property type="entry name" value="AdoMet_MTases"/>
    <property type="match status" value="1"/>
</dbReference>
<accession>A0A497JH07</accession>
<dbReference type="Pfam" id="PF05958">
    <property type="entry name" value="tRNA_U5-meth_tr"/>
    <property type="match status" value="1"/>
</dbReference>
<dbReference type="GO" id="GO:0008173">
    <property type="term" value="F:RNA methyltransferase activity"/>
    <property type="evidence" value="ECO:0007669"/>
    <property type="project" value="InterPro"/>
</dbReference>
<dbReference type="InterPro" id="IPR010280">
    <property type="entry name" value="U5_MeTrfase_fam"/>
</dbReference>
<feature type="active site" description="Nucleophile" evidence="4">
    <location>
        <position position="351"/>
    </location>
</feature>
<evidence type="ECO:0000256" key="3">
    <source>
        <dbReference type="ARBA" id="ARBA00022691"/>
    </source>
</evidence>
<feature type="binding site" evidence="4">
    <location>
        <position position="279"/>
    </location>
    <ligand>
        <name>S-adenosyl-L-methionine</name>
        <dbReference type="ChEBI" id="CHEBI:59789"/>
    </ligand>
</feature>
<keyword evidence="3 4" id="KW-0949">S-adenosyl-L-methionine</keyword>
<keyword evidence="1 4" id="KW-0489">Methyltransferase</keyword>
<evidence type="ECO:0000313" key="6">
    <source>
        <dbReference type="Proteomes" id="UP000277633"/>
    </source>
</evidence>
<proteinExistence type="inferred from homology"/>
<reference evidence="5 6" key="1">
    <citation type="submission" date="2018-06" db="EMBL/GenBank/DDBJ databases">
        <title>Extensive metabolic versatility and redundancy in microbially diverse, dynamic hydrothermal sediments.</title>
        <authorList>
            <person name="Dombrowski N."/>
            <person name="Teske A."/>
            <person name="Baker B.J."/>
        </authorList>
    </citation>
    <scope>NUCLEOTIDE SEQUENCE [LARGE SCALE GENOMIC DNA]</scope>
    <source>
        <strain evidence="5">B9_G13</strain>
    </source>
</reference>
<evidence type="ECO:0000313" key="5">
    <source>
        <dbReference type="EMBL" id="RLG69877.1"/>
    </source>
</evidence>
<dbReference type="AlphaFoldDB" id="A0A497JH07"/>
<feature type="binding site" evidence="4">
    <location>
        <position position="325"/>
    </location>
    <ligand>
        <name>S-adenosyl-L-methionine</name>
        <dbReference type="ChEBI" id="CHEBI:59789"/>
    </ligand>
</feature>
<comment type="caution">
    <text evidence="5">The sequence shown here is derived from an EMBL/GenBank/DDBJ whole genome shotgun (WGS) entry which is preliminary data.</text>
</comment>
<dbReference type="PANTHER" id="PTHR11061">
    <property type="entry name" value="RNA M5U METHYLTRANSFERASE"/>
    <property type="match status" value="1"/>
</dbReference>
<feature type="binding site" evidence="4">
    <location>
        <position position="258"/>
    </location>
    <ligand>
        <name>S-adenosyl-L-methionine</name>
        <dbReference type="ChEBI" id="CHEBI:59789"/>
    </ligand>
</feature>
<protein>
    <submittedName>
        <fullName evidence="5">23S rRNA (Uracil(1939)-C(5))-methyltransferase RlmD</fullName>
        <ecNumber evidence="5">2.1.1.190</ecNumber>
    </submittedName>
</protein>
<dbReference type="PROSITE" id="PS51687">
    <property type="entry name" value="SAM_MT_RNA_M5U"/>
    <property type="match status" value="1"/>
</dbReference>
<dbReference type="SUPFAM" id="SSF53335">
    <property type="entry name" value="S-adenosyl-L-methionine-dependent methyltransferases"/>
    <property type="match status" value="1"/>
</dbReference>
<dbReference type="InterPro" id="IPR029063">
    <property type="entry name" value="SAM-dependent_MTases_sf"/>
</dbReference>
<dbReference type="GO" id="GO:0006396">
    <property type="term" value="P:RNA processing"/>
    <property type="evidence" value="ECO:0007669"/>
    <property type="project" value="InterPro"/>
</dbReference>
<evidence type="ECO:0000256" key="1">
    <source>
        <dbReference type="ARBA" id="ARBA00022603"/>
    </source>
</evidence>
<dbReference type="Proteomes" id="UP000277633">
    <property type="component" value="Unassembled WGS sequence"/>
</dbReference>
<organism evidence="5 6">
    <name type="scientific">Candidatus Iainarchaeum sp</name>
    <dbReference type="NCBI Taxonomy" id="3101447"/>
    <lineage>
        <taxon>Archaea</taxon>
        <taxon>Candidatus Iainarchaeota</taxon>
        <taxon>Candidatus Iainarchaeia</taxon>
        <taxon>Candidatus Iainarchaeales</taxon>
        <taxon>Candidatus Iainarchaeaceae</taxon>
        <taxon>Candidatus Iainarchaeum</taxon>
    </lineage>
</organism>
<dbReference type="EC" id="2.1.1.190" evidence="5"/>
<comment type="similarity">
    <text evidence="4">Belongs to the class I-like SAM-binding methyltransferase superfamily. RNA M5U methyltransferase family.</text>
</comment>
<keyword evidence="2 4" id="KW-0808">Transferase</keyword>
<dbReference type="Gene3D" id="2.40.50.1070">
    <property type="match status" value="1"/>
</dbReference>
<dbReference type="NCBIfam" id="TIGR00479">
    <property type="entry name" value="rumA"/>
    <property type="match status" value="1"/>
</dbReference>
<dbReference type="EMBL" id="QMWO01000039">
    <property type="protein sequence ID" value="RLG69877.1"/>
    <property type="molecule type" value="Genomic_DNA"/>
</dbReference>
<dbReference type="GO" id="GO:0032259">
    <property type="term" value="P:methylation"/>
    <property type="evidence" value="ECO:0007669"/>
    <property type="project" value="UniProtKB-KW"/>
</dbReference>
<evidence type="ECO:0000256" key="2">
    <source>
        <dbReference type="ARBA" id="ARBA00022679"/>
    </source>
</evidence>
<dbReference type="PANTHER" id="PTHR11061:SF30">
    <property type="entry name" value="TRNA (URACIL(54)-C(5))-METHYLTRANSFERASE"/>
    <property type="match status" value="1"/>
</dbReference>
<feature type="binding site" evidence="4">
    <location>
        <position position="233"/>
    </location>
    <ligand>
        <name>S-adenosyl-L-methionine</name>
        <dbReference type="ChEBI" id="CHEBI:59789"/>
    </ligand>
</feature>
<dbReference type="Gene3D" id="3.40.50.150">
    <property type="entry name" value="Vaccinia Virus protein VP39"/>
    <property type="match status" value="1"/>
</dbReference>